<proteinExistence type="predicted"/>
<organism evidence="1 2">
    <name type="scientific">Candidatus Microbacterium phytovorans</name>
    <dbReference type="NCBI Taxonomy" id="3121374"/>
    <lineage>
        <taxon>Bacteria</taxon>
        <taxon>Bacillati</taxon>
        <taxon>Actinomycetota</taxon>
        <taxon>Actinomycetes</taxon>
        <taxon>Micrococcales</taxon>
        <taxon>Microbacteriaceae</taxon>
        <taxon>Microbacterium</taxon>
    </lineage>
</organism>
<accession>A0AAJ5VY30</accession>
<sequence>MVTSTLAALQSMLAGGGEFSEDPGIGFPANRGQLMVIAGESLQEFERSRTLLDSRLSDLRMRAESIVADFPALDVEIARAVG</sequence>
<dbReference type="AlphaFoldDB" id="A0AAJ5VY30"/>
<name>A0AAJ5VY30_9MICO</name>
<protein>
    <submittedName>
        <fullName evidence="1">Uncharacterized protein</fullName>
    </submittedName>
</protein>
<reference evidence="1" key="1">
    <citation type="submission" date="2023-03" db="EMBL/GenBank/DDBJ databases">
        <title>Andean soil-derived lignocellulolytic bacterial consortium as a source of novel taxa and putative plastic-active enzymes.</title>
        <authorList>
            <person name="Diaz-Garcia L."/>
            <person name="Chuvochina M."/>
            <person name="Feuerriegel G."/>
            <person name="Bunk B."/>
            <person name="Sproer C."/>
            <person name="Streit W.R."/>
            <person name="Rodriguez L.M."/>
            <person name="Overmann J."/>
            <person name="Jimenez D.J."/>
        </authorList>
    </citation>
    <scope>NUCLEOTIDE SEQUENCE</scope>
    <source>
        <strain evidence="1">MAG 4610</strain>
    </source>
</reference>
<dbReference type="EMBL" id="CP119321">
    <property type="protein sequence ID" value="WEK12399.1"/>
    <property type="molecule type" value="Genomic_DNA"/>
</dbReference>
<gene>
    <name evidence="1" type="ORF">P0Y48_07880</name>
</gene>
<evidence type="ECO:0000313" key="1">
    <source>
        <dbReference type="EMBL" id="WEK12399.1"/>
    </source>
</evidence>
<dbReference type="Proteomes" id="UP001213972">
    <property type="component" value="Chromosome"/>
</dbReference>
<evidence type="ECO:0000313" key="2">
    <source>
        <dbReference type="Proteomes" id="UP001213972"/>
    </source>
</evidence>